<dbReference type="CDD" id="cd00293">
    <property type="entry name" value="USP-like"/>
    <property type="match status" value="2"/>
</dbReference>
<dbReference type="AlphaFoldDB" id="A0A5K7YYE3"/>
<protein>
    <recommendedName>
        <fullName evidence="2">UspA domain-containing protein</fullName>
    </recommendedName>
</protein>
<evidence type="ECO:0000256" key="1">
    <source>
        <dbReference type="ARBA" id="ARBA00008791"/>
    </source>
</evidence>
<reference evidence="3 4" key="1">
    <citation type="submission" date="2019-11" db="EMBL/GenBank/DDBJ databases">
        <title>Comparative genomics of hydrocarbon-degrading Desulfosarcina strains.</title>
        <authorList>
            <person name="Watanabe M."/>
            <person name="Kojima H."/>
            <person name="Fukui M."/>
        </authorList>
    </citation>
    <scope>NUCLEOTIDE SEQUENCE [LARGE SCALE GENOMIC DNA]</scope>
    <source>
        <strain evidence="3 4">PP31</strain>
    </source>
</reference>
<dbReference type="KEGG" id="dwd:DSCW_04760"/>
<dbReference type="Pfam" id="PF00582">
    <property type="entry name" value="Usp"/>
    <property type="match status" value="2"/>
</dbReference>
<accession>A0A5K7YYE3</accession>
<dbReference type="OrthoDB" id="5430193at2"/>
<name>A0A5K7YYE3_9BACT</name>
<organism evidence="3 4">
    <name type="scientific">Desulfosarcina widdelii</name>
    <dbReference type="NCBI Taxonomy" id="947919"/>
    <lineage>
        <taxon>Bacteria</taxon>
        <taxon>Pseudomonadati</taxon>
        <taxon>Thermodesulfobacteriota</taxon>
        <taxon>Desulfobacteria</taxon>
        <taxon>Desulfobacterales</taxon>
        <taxon>Desulfosarcinaceae</taxon>
        <taxon>Desulfosarcina</taxon>
    </lineage>
</organism>
<feature type="domain" description="UspA" evidence="2">
    <location>
        <begin position="163"/>
        <end position="307"/>
    </location>
</feature>
<gene>
    <name evidence="3" type="ORF">DSCW_04760</name>
</gene>
<dbReference type="InterPro" id="IPR014729">
    <property type="entry name" value="Rossmann-like_a/b/a_fold"/>
</dbReference>
<feature type="domain" description="UspA" evidence="2">
    <location>
        <begin position="5"/>
        <end position="157"/>
    </location>
</feature>
<dbReference type="SUPFAM" id="SSF52402">
    <property type="entry name" value="Adenine nucleotide alpha hydrolases-like"/>
    <property type="match status" value="2"/>
</dbReference>
<dbReference type="EMBL" id="AP021875">
    <property type="protein sequence ID" value="BBO73059.1"/>
    <property type="molecule type" value="Genomic_DNA"/>
</dbReference>
<sequence>MTIPKKLLVLVDGSERSIQTVNYVKDFMPIDENTRIVLFHVFDAKPEEFCELEQNPACIDAVIELKNREAEQESGIWWYLERAKEVLIKGGIPKQSVEIKFHLKEKGIARDIIDEAKKGYSALIMRRRGLGALRSIILGSIAVKLLQSITFIPILIVGQVPTNKEILLAVDASPSSRKAVEFIASLLGGHGYGTCIFHAISGLTSINFNVSNANAPKVSEAQMSDNCIEAFKLKTAQLFHTTKETLLSSGFESEKISEKIVTGVHSRALAIIKEAEEGGYSTIVVGRRGLSKVEAFFMGRVGHKVVYGGDKYTVWVV</sequence>
<evidence type="ECO:0000259" key="2">
    <source>
        <dbReference type="Pfam" id="PF00582"/>
    </source>
</evidence>
<keyword evidence="4" id="KW-1185">Reference proteome</keyword>
<dbReference type="PANTHER" id="PTHR46268:SF6">
    <property type="entry name" value="UNIVERSAL STRESS PROTEIN UP12"/>
    <property type="match status" value="1"/>
</dbReference>
<dbReference type="PANTHER" id="PTHR46268">
    <property type="entry name" value="STRESS RESPONSE PROTEIN NHAX"/>
    <property type="match status" value="1"/>
</dbReference>
<dbReference type="Gene3D" id="3.40.50.620">
    <property type="entry name" value="HUPs"/>
    <property type="match status" value="2"/>
</dbReference>
<dbReference type="InterPro" id="IPR006016">
    <property type="entry name" value="UspA"/>
</dbReference>
<proteinExistence type="inferred from homology"/>
<evidence type="ECO:0000313" key="3">
    <source>
        <dbReference type="EMBL" id="BBO73059.1"/>
    </source>
</evidence>
<evidence type="ECO:0000313" key="4">
    <source>
        <dbReference type="Proteomes" id="UP000427769"/>
    </source>
</evidence>
<comment type="similarity">
    <text evidence="1">Belongs to the universal stress protein A family.</text>
</comment>
<dbReference type="Proteomes" id="UP000427769">
    <property type="component" value="Chromosome"/>
</dbReference>
<dbReference type="RefSeq" id="WP_155302202.1">
    <property type="nucleotide sequence ID" value="NZ_AP021875.1"/>
</dbReference>